<dbReference type="Gene3D" id="1.25.40.280">
    <property type="entry name" value="alix/aip1 like domains"/>
    <property type="match status" value="1"/>
</dbReference>
<name>A0ABD2PU00_9PLAT</name>
<keyword evidence="2" id="KW-1185">Reference proteome</keyword>
<sequence length="105" mass="12296">MQWFHRNPIKATTKLDCDLGLIIKTIDARKLASDTTARRVRLLDLLKNPDSELNILLETFQLYIDSIYGYVYDYSEDGTRNDSKIRFTKHIRWSNTTDLKSAEPE</sequence>
<dbReference type="AlphaFoldDB" id="A0ABD2PU00"/>
<protein>
    <submittedName>
        <fullName evidence="1">Uncharacterized protein</fullName>
    </submittedName>
</protein>
<accession>A0ABD2PU00</accession>
<reference evidence="1 2" key="1">
    <citation type="submission" date="2024-11" db="EMBL/GenBank/DDBJ databases">
        <title>Adaptive evolution of stress response genes in parasites aligns with host niche diversity.</title>
        <authorList>
            <person name="Hahn C."/>
            <person name="Resl P."/>
        </authorList>
    </citation>
    <scope>NUCLEOTIDE SEQUENCE [LARGE SCALE GENOMIC DNA]</scope>
    <source>
        <strain evidence="1">EGGRZ-B1_66</strain>
        <tissue evidence="1">Body</tissue>
    </source>
</reference>
<organism evidence="1 2">
    <name type="scientific">Cichlidogyrus casuarinus</name>
    <dbReference type="NCBI Taxonomy" id="1844966"/>
    <lineage>
        <taxon>Eukaryota</taxon>
        <taxon>Metazoa</taxon>
        <taxon>Spiralia</taxon>
        <taxon>Lophotrochozoa</taxon>
        <taxon>Platyhelminthes</taxon>
        <taxon>Monogenea</taxon>
        <taxon>Monopisthocotylea</taxon>
        <taxon>Dactylogyridea</taxon>
        <taxon>Ancyrocephalidae</taxon>
        <taxon>Cichlidogyrus</taxon>
    </lineage>
</organism>
<evidence type="ECO:0000313" key="2">
    <source>
        <dbReference type="Proteomes" id="UP001626550"/>
    </source>
</evidence>
<dbReference type="EMBL" id="JBJKFK010002684">
    <property type="protein sequence ID" value="KAL3310734.1"/>
    <property type="molecule type" value="Genomic_DNA"/>
</dbReference>
<dbReference type="Proteomes" id="UP001626550">
    <property type="component" value="Unassembled WGS sequence"/>
</dbReference>
<comment type="caution">
    <text evidence="1">The sequence shown here is derived from an EMBL/GenBank/DDBJ whole genome shotgun (WGS) entry which is preliminary data.</text>
</comment>
<gene>
    <name evidence="1" type="ORF">Ciccas_010695</name>
</gene>
<proteinExistence type="predicted"/>
<dbReference type="InterPro" id="IPR038499">
    <property type="entry name" value="BRO1_sf"/>
</dbReference>
<evidence type="ECO:0000313" key="1">
    <source>
        <dbReference type="EMBL" id="KAL3310734.1"/>
    </source>
</evidence>